<accession>A0A4R1BKD2</accession>
<proteinExistence type="predicted"/>
<dbReference type="SUPFAM" id="SSF56988">
    <property type="entry name" value="Anthrax protective antigen"/>
    <property type="match status" value="1"/>
</dbReference>
<gene>
    <name evidence="4" type="ORF">EPD60_05995</name>
</gene>
<dbReference type="InterPro" id="IPR025667">
    <property type="entry name" value="SprB_repeat"/>
</dbReference>
<dbReference type="RefSeq" id="WP_131447843.1">
    <property type="nucleotide sequence ID" value="NZ_SJZI01000008.1"/>
</dbReference>
<evidence type="ECO:0000313" key="5">
    <source>
        <dbReference type="Proteomes" id="UP000295334"/>
    </source>
</evidence>
<dbReference type="SMART" id="SM00758">
    <property type="entry name" value="PA14"/>
    <property type="match status" value="1"/>
</dbReference>
<comment type="caution">
    <text evidence="4">The sequence shown here is derived from an EMBL/GenBank/DDBJ whole genome shotgun (WGS) entry which is preliminary data.</text>
</comment>
<dbReference type="InterPro" id="IPR045828">
    <property type="entry name" value="PKD_Bacteroidetes"/>
</dbReference>
<name>A0A4R1BKD2_9BACT</name>
<evidence type="ECO:0000256" key="1">
    <source>
        <dbReference type="SAM" id="SignalP"/>
    </source>
</evidence>
<reference evidence="4 5" key="1">
    <citation type="submission" date="2019-03" db="EMBL/GenBank/DDBJ databases">
        <authorList>
            <person name="Kim M.K.M."/>
        </authorList>
    </citation>
    <scope>NUCLEOTIDE SEQUENCE [LARGE SCALE GENOMIC DNA]</scope>
    <source>
        <strain evidence="4 5">17J68-12</strain>
    </source>
</reference>
<feature type="domain" description="PA14" evidence="3">
    <location>
        <begin position="1262"/>
        <end position="1417"/>
    </location>
</feature>
<dbReference type="InterPro" id="IPR007110">
    <property type="entry name" value="Ig-like_dom"/>
</dbReference>
<dbReference type="Pfam" id="PF07691">
    <property type="entry name" value="PA14"/>
    <property type="match status" value="1"/>
</dbReference>
<dbReference type="InterPro" id="IPR011658">
    <property type="entry name" value="PA14_dom"/>
</dbReference>
<dbReference type="NCBIfam" id="TIGR04183">
    <property type="entry name" value="Por_Secre_tail"/>
    <property type="match status" value="1"/>
</dbReference>
<dbReference type="PROSITE" id="PS51820">
    <property type="entry name" value="PA14"/>
    <property type="match status" value="1"/>
</dbReference>
<dbReference type="PROSITE" id="PS50835">
    <property type="entry name" value="IG_LIKE"/>
    <property type="match status" value="1"/>
</dbReference>
<evidence type="ECO:0000313" key="4">
    <source>
        <dbReference type="EMBL" id="TCJ17737.1"/>
    </source>
</evidence>
<dbReference type="Gene3D" id="2.60.40.740">
    <property type="match status" value="9"/>
</dbReference>
<dbReference type="Proteomes" id="UP000295334">
    <property type="component" value="Unassembled WGS sequence"/>
</dbReference>
<feature type="signal peptide" evidence="1">
    <location>
        <begin position="1"/>
        <end position="25"/>
    </location>
</feature>
<protein>
    <submittedName>
        <fullName evidence="4">T9SS type A sorting domain-containing protein</fullName>
    </submittedName>
</protein>
<dbReference type="Pfam" id="PF13573">
    <property type="entry name" value="SprB"/>
    <property type="match status" value="9"/>
</dbReference>
<organism evidence="4 5">
    <name type="scientific">Flaviaesturariibacter flavus</name>
    <dbReference type="NCBI Taxonomy" id="2502780"/>
    <lineage>
        <taxon>Bacteria</taxon>
        <taxon>Pseudomonadati</taxon>
        <taxon>Bacteroidota</taxon>
        <taxon>Chitinophagia</taxon>
        <taxon>Chitinophagales</taxon>
        <taxon>Chitinophagaceae</taxon>
        <taxon>Flaviaestuariibacter</taxon>
    </lineage>
</organism>
<keyword evidence="5" id="KW-1185">Reference proteome</keyword>
<dbReference type="Pfam" id="PF19406">
    <property type="entry name" value="PKD_5"/>
    <property type="match status" value="2"/>
</dbReference>
<dbReference type="EMBL" id="SJZI01000008">
    <property type="protein sequence ID" value="TCJ17737.1"/>
    <property type="molecule type" value="Genomic_DNA"/>
</dbReference>
<sequence length="2120" mass="211066">MTNLNCLRRVTALLACLLVAAVSFAQTGTANGTYNWSSIGAADGGGTGFKLQGDKFKVSNILQNDVSAPTTMYAGTGAAGAGVTQSVTIKAEGGSVMKTFTLQNMSVFTFQNARNLNVLTITLYDYSGVQIAQHSLSGVYQLPATGTSLTSIPFSTPWPAGGYNLVNSITLDYQYATTGATNFTFQNITLANISAATPTTLTLGTISGTTFCAGSSLSIPFTASGFNSGNTFTAQLSDASGSFTSPTTIGSVTSTSSGTLPATIPAGQVSGTGYRIRIVGSNPSFTSSNNGTNLTINAKPSASITSFTDVSCFGGSNGSLSVTASGGTPTYGYSWSPAGGTAATASNLSAGSYTVTVTDSKGCQAAASRTVTQPASALSASTVVTNVACFGGNTGTINLTPTGGTGPYTFNYGGGVTSEDRMNLTAGTYGVTITDNKGCQFTLFPISVTQPSAPVSGSTVVTNVSCFGGNTGAINLTPSGGTGPYTFLWNNGATTEDRTGLVAGTYSVTITDANDCQAAVSNIIVGQPASAVSGSTTVTNVSCFGGNTGSIDLTPAGGTPGYTFLWNNGTTTTEDRSNLVAGNYSVTITDSKGCQATVSNISVTQPATPVSATTVVTNIACFGGNTGAVNLTPSGGTGPYTFLWNNGATTEDRTSLTAGTYSVTITDAKGCQSTLSNITVSQPASALSGGTLVTNVSCFGGNNGSIDLTPAGGTPGYTYLWNNGSTTTQDRVNLPAGTYSVTITDANGCQAAVSNITVSQPASAVSGSTVVGNIPCYGGTVGFINLTPAGGTPGYTYLWNNGTTATEDRTGLAAGTYSVTITDANGCTGTVNNIVVGEPAAPVSGSTVVTNVACFGGTTGAINLTPAGGTPGYTYSWSDGATTEDRTGLAAGTYSVTIIDANSCQGSVVNIVVSGPAAAVSGSTVVTDATCAGGDGAINLTPAGGTAPYTFNWNDGAATEDRTGLAAGTYTVTITDANGCTGSAQATVASAGSVGTMNPVSNQTVCSGGNTATNSFSGAGAGVTYNWTNSNNAIGLAASGSGNIASFTAANGGTTNIVATITVTPTSGACTGTPVTFTITVKPAPTVNAVSSQTVCAGSGTAAVNFSGPLNGTSYSWTNSNTSIGLAASGSGTINAFTAVNSGTNPQVATFTVTPFADGCSGIPASFTITVNPLPTVNAVSSQTVCNGASTAAVAFTGNLSGTDYSWTNSNTAIGLAAGGSGNIPAFTATNNGTAPISGTITVTPVRSLLNYRIFSTHYGNGGLGNYGQYVYSSGDFDYVFSLNQPQTSLYASGQALPSQLLPFFSSGDLTANGIPVPNGGDYYGVEITGTFVPKESGSYQFIVDGDDAVEVSINGALVAGNYGPHGFNGGVLGSVNLTAGTSYSFRARMQEYGGGDGMSVTWKRPSQNTFAFQTDEFGGCAGTPVTYTYTVNPTPTVNAVANQALCAGDATTAVTFGSPVSGAAFSWTNSNTATGLAASGTGNIPSFTATNGTNAPIVGTITVTPQANSCSGTPSTFTITVNPVPTATLTVAAQDQYVCTSGGSTNINVSGGPAFGSIRYNVNGGATQTANLDASGSVQLPTGALTANTTYTVTSVSNTTCTTSLSQSVTVYVGVISVSVAGGGINREYCAGATAPAQTYTGNFPAGTQYTWTVRGGLSIGMNASDTIGTGAALPSFVAQNATNQQISARVSVIPVVTAPAGCKVVSQDYVIRVNPLPQVQVVAGGNQVVCAGTATAPIQLLSSLNTTSGVIQRWTSSNPAVGGAITGGATPSASFIPSFTAQNNSGSATIATTYTITPYLGSCAGPAITTTLSVNRAVGTITYAGGPGFCQSLGVLNPRLTGGTGGTFSYVNLGTGTVAGLSFNTATGAVNTVSSQPGNYRITYSFSGAAGGCGGTTTTDISIQPGVGIAAQQNLTVCAGQPLSITFTSPQDGQPGISYIWGLGGTNSNLLGVPLSGTGNTITMTPQNPTASPIRVLTSGKVSIAGGGAYCGSAQTSFYITVNPCGPITQSGDTGAGGSLTARTAVAPVAAEAGANSALSVGPNPTQGRTTVFLRGEERGKTYSVQLLSQQGAVLSRPAAFSGDRHTVDLTGLPAGVYLLQLTDTRSGKTIRRQVVKL</sequence>
<evidence type="ECO:0000259" key="2">
    <source>
        <dbReference type="PROSITE" id="PS50835"/>
    </source>
</evidence>
<feature type="chain" id="PRO_5020448925" evidence="1">
    <location>
        <begin position="26"/>
        <end position="2120"/>
    </location>
</feature>
<dbReference type="Gene3D" id="3.90.182.10">
    <property type="entry name" value="Toxin - Anthrax Protective Antigen,domain 1"/>
    <property type="match status" value="1"/>
</dbReference>
<keyword evidence="1" id="KW-0732">Signal</keyword>
<dbReference type="InterPro" id="IPR026444">
    <property type="entry name" value="Secre_tail"/>
</dbReference>
<feature type="domain" description="Ig-like" evidence="2">
    <location>
        <begin position="300"/>
        <end position="379"/>
    </location>
</feature>
<evidence type="ECO:0000259" key="3">
    <source>
        <dbReference type="PROSITE" id="PS51820"/>
    </source>
</evidence>
<dbReference type="InterPro" id="IPR037524">
    <property type="entry name" value="PA14/GLEYA"/>
</dbReference>
<dbReference type="OrthoDB" id="9760282at2"/>